<protein>
    <submittedName>
        <fullName evidence="1">Uncharacterized protein</fullName>
    </submittedName>
</protein>
<reference evidence="1 2" key="1">
    <citation type="journal article" date="2016" name="Nat. Commun.">
        <title>Thousands of microbial genomes shed light on interconnected biogeochemical processes in an aquifer system.</title>
        <authorList>
            <person name="Anantharaman K."/>
            <person name="Brown C.T."/>
            <person name="Hug L.A."/>
            <person name="Sharon I."/>
            <person name="Castelle C.J."/>
            <person name="Probst A.J."/>
            <person name="Thomas B.C."/>
            <person name="Singh A."/>
            <person name="Wilkins M.J."/>
            <person name="Karaoz U."/>
            <person name="Brodie E.L."/>
            <person name="Williams K.H."/>
            <person name="Hubbard S.S."/>
            <person name="Banfield J.F."/>
        </authorList>
    </citation>
    <scope>NUCLEOTIDE SEQUENCE [LARGE SCALE GENOMIC DNA]</scope>
</reference>
<dbReference type="EMBL" id="MHLA01000010">
    <property type="protein sequence ID" value="OGZ00012.1"/>
    <property type="molecule type" value="Genomic_DNA"/>
</dbReference>
<organism evidence="1 2">
    <name type="scientific">Candidatus Liptonbacteria bacterium RIFCSPLOWO2_01_FULL_52_25</name>
    <dbReference type="NCBI Taxonomy" id="1798650"/>
    <lineage>
        <taxon>Bacteria</taxon>
        <taxon>Candidatus Liptoniibacteriota</taxon>
    </lineage>
</organism>
<dbReference type="Proteomes" id="UP000178880">
    <property type="component" value="Unassembled WGS sequence"/>
</dbReference>
<dbReference type="STRING" id="1798650.A2945_00660"/>
<name>A0A1G2CFM1_9BACT</name>
<accession>A0A1G2CFM1</accession>
<evidence type="ECO:0000313" key="2">
    <source>
        <dbReference type="Proteomes" id="UP000178880"/>
    </source>
</evidence>
<gene>
    <name evidence="1" type="ORF">A2945_00660</name>
</gene>
<sequence length="72" mass="8134">MSGVTIQKSKIRAEKGMVVLPIEEYKKLLLRAVPTFYLSGKAAERIDRLVKDGFTDLKRGKVKRIKSLADLD</sequence>
<evidence type="ECO:0000313" key="1">
    <source>
        <dbReference type="EMBL" id="OGZ00012.1"/>
    </source>
</evidence>
<comment type="caution">
    <text evidence="1">The sequence shown here is derived from an EMBL/GenBank/DDBJ whole genome shotgun (WGS) entry which is preliminary data.</text>
</comment>
<proteinExistence type="predicted"/>
<dbReference type="AlphaFoldDB" id="A0A1G2CFM1"/>